<dbReference type="CDD" id="cd14007">
    <property type="entry name" value="STKc_Aurora"/>
    <property type="match status" value="1"/>
</dbReference>
<dbReference type="GO" id="GO:0006325">
    <property type="term" value="P:chromatin organization"/>
    <property type="evidence" value="ECO:0007669"/>
    <property type="project" value="UniProtKB-KW"/>
</dbReference>
<evidence type="ECO:0000256" key="7">
    <source>
        <dbReference type="ARBA" id="ARBA00022853"/>
    </source>
</evidence>
<dbReference type="FunFam" id="3.30.200.20:FF:000042">
    <property type="entry name" value="Aurora kinase A"/>
    <property type="match status" value="1"/>
</dbReference>
<evidence type="ECO:0000256" key="9">
    <source>
        <dbReference type="ARBA" id="ARBA00047899"/>
    </source>
</evidence>
<feature type="binding site" evidence="14">
    <location>
        <position position="56"/>
    </location>
    <ligand>
        <name>ATP</name>
        <dbReference type="ChEBI" id="CHEBI:30616"/>
    </ligand>
</feature>
<evidence type="ECO:0000256" key="10">
    <source>
        <dbReference type="ARBA" id="ARBA00048679"/>
    </source>
</evidence>
<dbReference type="PROSITE" id="PS50011">
    <property type="entry name" value="PROTEIN_KINASE_DOM"/>
    <property type="match status" value="1"/>
</dbReference>
<dbReference type="InterPro" id="IPR008271">
    <property type="entry name" value="Ser/Thr_kinase_AS"/>
</dbReference>
<evidence type="ECO:0000256" key="15">
    <source>
        <dbReference type="RuleBase" id="RU000304"/>
    </source>
</evidence>
<keyword evidence="2 15" id="KW-0723">Serine/threonine-protein kinase</keyword>
<keyword evidence="6 12" id="KW-0067">ATP-binding</keyword>
<comment type="subcellular location">
    <subcellularLocation>
        <location evidence="1">Midbody</location>
    </subcellularLocation>
</comment>
<keyword evidence="3 16" id="KW-0808">Transferase</keyword>
<protein>
    <recommendedName>
        <fullName evidence="16">Aurora kinase</fullName>
        <ecNumber evidence="16">2.7.11.1</ecNumber>
    </recommendedName>
</protein>
<dbReference type="InterPro" id="IPR017441">
    <property type="entry name" value="Protein_kinase_ATP_BS"/>
</dbReference>
<evidence type="ECO:0000256" key="3">
    <source>
        <dbReference type="ARBA" id="ARBA00022679"/>
    </source>
</evidence>
<evidence type="ECO:0000259" key="17">
    <source>
        <dbReference type="PROSITE" id="PS50011"/>
    </source>
</evidence>
<evidence type="ECO:0000256" key="1">
    <source>
        <dbReference type="ARBA" id="ARBA00004214"/>
    </source>
</evidence>
<sequence length="286" mass="33413">MKRQRRPDHNRPGQDRDWRLDDIEVGRPLGKGAFGRVYLARDKMEQIPFALKIIFKSKLKTKNMEENIIREIVNHTHLVHPNIIRLYNYFYDDTKIYIMLEYALNGEVYKVLGDCGRFVEEDAAKYIYQVADALEYCHQKKVIHRDLKPENLLFDDEYNIKLADFGWSVHSTKHRETFCGTLDYLAPELVNAEAHSFYVDYWCVGVLLYEFLTGVAPFMDKTEVGTYKRIKTGLFSIPDHVSKGATNLLNEVLKVQPEERLDLVGVMSHPWTQSHLKQDVNANQNK</sequence>
<dbReference type="EMBL" id="CAJFDH010000005">
    <property type="protein sequence ID" value="CAD5223676.1"/>
    <property type="molecule type" value="Genomic_DNA"/>
</dbReference>
<dbReference type="GO" id="GO:0005524">
    <property type="term" value="F:ATP binding"/>
    <property type="evidence" value="ECO:0007669"/>
    <property type="project" value="UniProtKB-UniRule"/>
</dbReference>
<dbReference type="InterPro" id="IPR000719">
    <property type="entry name" value="Prot_kinase_dom"/>
</dbReference>
<comment type="catalytic activity">
    <reaction evidence="10 16">
        <text>L-seryl-[protein] + ATP = O-phospho-L-seryl-[protein] + ADP + H(+)</text>
        <dbReference type="Rhea" id="RHEA:17989"/>
        <dbReference type="Rhea" id="RHEA-COMP:9863"/>
        <dbReference type="Rhea" id="RHEA-COMP:11604"/>
        <dbReference type="ChEBI" id="CHEBI:15378"/>
        <dbReference type="ChEBI" id="CHEBI:29999"/>
        <dbReference type="ChEBI" id="CHEBI:30616"/>
        <dbReference type="ChEBI" id="CHEBI:83421"/>
        <dbReference type="ChEBI" id="CHEBI:456216"/>
        <dbReference type="EC" id="2.7.11.1"/>
    </reaction>
</comment>
<gene>
    <name evidence="18" type="ORF">BOKJ2_LOCUS10446</name>
</gene>
<proteinExistence type="inferred from homology"/>
<dbReference type="GO" id="GO:0030496">
    <property type="term" value="C:midbody"/>
    <property type="evidence" value="ECO:0007669"/>
    <property type="project" value="UniProtKB-SubCell"/>
</dbReference>
<dbReference type="EC" id="2.7.11.1" evidence="16"/>
<feature type="binding site" evidence="12">
    <location>
        <begin position="150"/>
        <end position="151"/>
    </location>
    <ligand>
        <name>ATP</name>
        <dbReference type="ChEBI" id="CHEBI:30616"/>
    </ligand>
</feature>
<name>A0A811L821_9BILA</name>
<evidence type="ECO:0000256" key="2">
    <source>
        <dbReference type="ARBA" id="ARBA00022527"/>
    </source>
</evidence>
<dbReference type="Proteomes" id="UP000614601">
    <property type="component" value="Unassembled WGS sequence"/>
</dbReference>
<keyword evidence="19" id="KW-1185">Reference proteome</keyword>
<dbReference type="GO" id="GO:0032506">
    <property type="term" value="P:cytokinetic process"/>
    <property type="evidence" value="ECO:0007669"/>
    <property type="project" value="UniProtKB-ARBA"/>
</dbReference>
<evidence type="ECO:0000313" key="18">
    <source>
        <dbReference type="EMBL" id="CAD5223676.1"/>
    </source>
</evidence>
<dbReference type="PIRSF" id="PIRSF000654">
    <property type="entry name" value="Integrin-linked_kinase"/>
    <property type="match status" value="1"/>
</dbReference>
<dbReference type="Gene3D" id="1.10.510.10">
    <property type="entry name" value="Transferase(Phosphotransferase) domain 1"/>
    <property type="match status" value="1"/>
</dbReference>
<dbReference type="Proteomes" id="UP000783686">
    <property type="component" value="Unassembled WGS sequence"/>
</dbReference>
<feature type="active site" description="Proton acceptor" evidence="11">
    <location>
        <position position="146"/>
    </location>
</feature>
<evidence type="ECO:0000256" key="12">
    <source>
        <dbReference type="PIRSR" id="PIRSR630616-2"/>
    </source>
</evidence>
<feature type="binding site" evidence="12">
    <location>
        <position position="164"/>
    </location>
    <ligand>
        <name>ATP</name>
        <dbReference type="ChEBI" id="CHEBI:30616"/>
    </ligand>
</feature>
<evidence type="ECO:0000256" key="14">
    <source>
        <dbReference type="PROSITE-ProRule" id="PRU10141"/>
    </source>
</evidence>
<accession>A0A811L821</accession>
<comment type="catalytic activity">
    <reaction evidence="9 16">
        <text>L-threonyl-[protein] + ATP = O-phospho-L-threonyl-[protein] + ADP + H(+)</text>
        <dbReference type="Rhea" id="RHEA:46608"/>
        <dbReference type="Rhea" id="RHEA-COMP:11060"/>
        <dbReference type="Rhea" id="RHEA-COMP:11605"/>
        <dbReference type="ChEBI" id="CHEBI:15378"/>
        <dbReference type="ChEBI" id="CHEBI:30013"/>
        <dbReference type="ChEBI" id="CHEBI:30616"/>
        <dbReference type="ChEBI" id="CHEBI:61977"/>
        <dbReference type="ChEBI" id="CHEBI:456216"/>
        <dbReference type="EC" id="2.7.11.1"/>
    </reaction>
</comment>
<feature type="domain" description="Protein kinase" evidence="17">
    <location>
        <begin position="23"/>
        <end position="272"/>
    </location>
</feature>
<organism evidence="18 19">
    <name type="scientific">Bursaphelenchus okinawaensis</name>
    <dbReference type="NCBI Taxonomy" id="465554"/>
    <lineage>
        <taxon>Eukaryota</taxon>
        <taxon>Metazoa</taxon>
        <taxon>Ecdysozoa</taxon>
        <taxon>Nematoda</taxon>
        <taxon>Chromadorea</taxon>
        <taxon>Rhabditida</taxon>
        <taxon>Tylenchina</taxon>
        <taxon>Tylenchomorpha</taxon>
        <taxon>Aphelenchoidea</taxon>
        <taxon>Aphelenchoididae</taxon>
        <taxon>Bursaphelenchus</taxon>
    </lineage>
</organism>
<dbReference type="GO" id="GO:0030261">
    <property type="term" value="P:chromosome condensation"/>
    <property type="evidence" value="ECO:0007669"/>
    <property type="project" value="UniProtKB-ARBA"/>
</dbReference>
<evidence type="ECO:0000256" key="5">
    <source>
        <dbReference type="ARBA" id="ARBA00022777"/>
    </source>
</evidence>
<dbReference type="GO" id="GO:0004674">
    <property type="term" value="F:protein serine/threonine kinase activity"/>
    <property type="evidence" value="ECO:0007669"/>
    <property type="project" value="UniProtKB-KW"/>
</dbReference>
<feature type="binding site" evidence="12">
    <location>
        <position position="52"/>
    </location>
    <ligand>
        <name>ATP</name>
        <dbReference type="ChEBI" id="CHEBI:30616"/>
    </ligand>
</feature>
<dbReference type="EMBL" id="CAJFCW020000005">
    <property type="protein sequence ID" value="CAG9118454.1"/>
    <property type="molecule type" value="Genomic_DNA"/>
</dbReference>
<evidence type="ECO:0000256" key="11">
    <source>
        <dbReference type="PIRSR" id="PIRSR630616-1"/>
    </source>
</evidence>
<evidence type="ECO:0000313" key="19">
    <source>
        <dbReference type="Proteomes" id="UP000614601"/>
    </source>
</evidence>
<dbReference type="PROSITE" id="PS00108">
    <property type="entry name" value="PROTEIN_KINASE_ST"/>
    <property type="match status" value="1"/>
</dbReference>
<keyword evidence="4 12" id="KW-0547">Nucleotide-binding</keyword>
<evidence type="ECO:0000256" key="16">
    <source>
        <dbReference type="RuleBase" id="RU367134"/>
    </source>
</evidence>
<comment type="caution">
    <text evidence="18">The sequence shown here is derived from an EMBL/GenBank/DDBJ whole genome shotgun (WGS) entry which is preliminary data.</text>
</comment>
<keyword evidence="8" id="KW-0469">Meiosis</keyword>
<reference evidence="18" key="1">
    <citation type="submission" date="2020-09" db="EMBL/GenBank/DDBJ databases">
        <authorList>
            <person name="Kikuchi T."/>
        </authorList>
    </citation>
    <scope>NUCLEOTIDE SEQUENCE</scope>
    <source>
        <strain evidence="18">SH1</strain>
    </source>
</reference>
<evidence type="ECO:0000256" key="8">
    <source>
        <dbReference type="ARBA" id="ARBA00023254"/>
    </source>
</evidence>
<dbReference type="SUPFAM" id="SSF56112">
    <property type="entry name" value="Protein kinase-like (PK-like)"/>
    <property type="match status" value="1"/>
</dbReference>
<evidence type="ECO:0000256" key="6">
    <source>
        <dbReference type="ARBA" id="ARBA00022840"/>
    </source>
</evidence>
<dbReference type="OrthoDB" id="377346at2759"/>
<feature type="cross-link" description="Glycyl lysine isopeptide (Lys-Gly) (interchain with G-Cter in SUMO2)" evidence="13">
    <location>
        <position position="148"/>
    </location>
</feature>
<dbReference type="PANTHER" id="PTHR24350">
    <property type="entry name" value="SERINE/THREONINE-PROTEIN KINASE IAL-RELATED"/>
    <property type="match status" value="1"/>
</dbReference>
<dbReference type="GO" id="GO:0051321">
    <property type="term" value="P:meiotic cell cycle"/>
    <property type="evidence" value="ECO:0007669"/>
    <property type="project" value="UniProtKB-KW"/>
</dbReference>
<dbReference type="InterPro" id="IPR030616">
    <property type="entry name" value="Aur-like"/>
</dbReference>
<evidence type="ECO:0000256" key="13">
    <source>
        <dbReference type="PIRSR" id="PIRSR630616-3"/>
    </source>
</evidence>
<dbReference type="FunFam" id="1.10.510.10:FF:000235">
    <property type="entry name" value="Serine/threonine-protein kinase ark1"/>
    <property type="match status" value="1"/>
</dbReference>
<comment type="similarity">
    <text evidence="16">Belongs to the protein kinase superfamily. Ser/Thr protein kinase family. Aurora subfamily.</text>
</comment>
<dbReference type="PROSITE" id="PS00107">
    <property type="entry name" value="PROTEIN_KINASE_ATP"/>
    <property type="match status" value="1"/>
</dbReference>
<keyword evidence="5 16" id="KW-0418">Kinase</keyword>
<feature type="binding site" evidence="12">
    <location>
        <begin position="101"/>
        <end position="103"/>
    </location>
    <ligand>
        <name>ATP</name>
        <dbReference type="ChEBI" id="CHEBI:30616"/>
    </ligand>
</feature>
<keyword evidence="7" id="KW-0156">Chromatin regulator</keyword>
<dbReference type="AlphaFoldDB" id="A0A811L821"/>
<evidence type="ECO:0000256" key="4">
    <source>
        <dbReference type="ARBA" id="ARBA00022741"/>
    </source>
</evidence>
<dbReference type="InterPro" id="IPR011009">
    <property type="entry name" value="Kinase-like_dom_sf"/>
</dbReference>
<dbReference type="Pfam" id="PF00069">
    <property type="entry name" value="Pkinase"/>
    <property type="match status" value="1"/>
</dbReference>
<dbReference type="SMART" id="SM00220">
    <property type="entry name" value="S_TKc"/>
    <property type="match status" value="1"/>
</dbReference>
<dbReference type="GO" id="GO:0000070">
    <property type="term" value="P:mitotic sister chromatid segregation"/>
    <property type="evidence" value="ECO:0007669"/>
    <property type="project" value="UniProtKB-ARBA"/>
</dbReference>